<organism evidence="1 2">
    <name type="scientific">Pedobacter miscanthi</name>
    <dbReference type="NCBI Taxonomy" id="2259170"/>
    <lineage>
        <taxon>Bacteria</taxon>
        <taxon>Pseudomonadati</taxon>
        <taxon>Bacteroidota</taxon>
        <taxon>Sphingobacteriia</taxon>
        <taxon>Sphingobacteriales</taxon>
        <taxon>Sphingobacteriaceae</taxon>
        <taxon>Pedobacter</taxon>
    </lineage>
</organism>
<evidence type="ECO:0000313" key="1">
    <source>
        <dbReference type="EMBL" id="RBQ11704.1"/>
    </source>
</evidence>
<dbReference type="OrthoDB" id="878730at2"/>
<keyword evidence="2" id="KW-1185">Reference proteome</keyword>
<name>A0A366LEK1_9SPHI</name>
<proteinExistence type="predicted"/>
<accession>A0A366LEK1</accession>
<protein>
    <submittedName>
        <fullName evidence="1">Uncharacterized protein</fullName>
    </submittedName>
</protein>
<dbReference type="Proteomes" id="UP000252081">
    <property type="component" value="Unassembled WGS sequence"/>
</dbReference>
<comment type="caution">
    <text evidence="1">The sequence shown here is derived from an EMBL/GenBank/DDBJ whole genome shotgun (WGS) entry which is preliminary data.</text>
</comment>
<sequence>MNRAIADELVAYMDNIQTPTQNDIDFLNWSIAYLKENPEVVFSELKDANNANIVLPNLDLSALNNYPKFRALVNDLPNFLTSYPNILKALSLTNGLTEKKIKDLMQPGKGPKVIVVNNLKDAAGNDVVGQFDNVNKILKIGNGYVDDLDRATTRLNIRHWV</sequence>
<evidence type="ECO:0000313" key="2">
    <source>
        <dbReference type="Proteomes" id="UP000252081"/>
    </source>
</evidence>
<dbReference type="EMBL" id="QNQU01000001">
    <property type="protein sequence ID" value="RBQ11704.1"/>
    <property type="molecule type" value="Genomic_DNA"/>
</dbReference>
<reference evidence="1 2" key="1">
    <citation type="submission" date="2018-07" db="EMBL/GenBank/DDBJ databases">
        <title>A draft genome of a endophytic bacteria, a new species of Pedobacter.</title>
        <authorList>
            <person name="Zhang Z.D."/>
            <person name="Chen Z.J."/>
        </authorList>
    </citation>
    <scope>NUCLEOTIDE SEQUENCE [LARGE SCALE GENOMIC DNA]</scope>
    <source>
        <strain evidence="1 2">RS10</strain>
    </source>
</reference>
<gene>
    <name evidence="1" type="ORF">DRW42_00020</name>
</gene>
<dbReference type="RefSeq" id="WP_113946786.1">
    <property type="nucleotide sequence ID" value="NZ_QNQU01000001.1"/>
</dbReference>
<dbReference type="AlphaFoldDB" id="A0A366LEK1"/>